<protein>
    <submittedName>
        <fullName evidence="1">Uncharacterized protein</fullName>
    </submittedName>
</protein>
<dbReference type="EMBL" id="ABEXCJ040000006">
    <property type="protein sequence ID" value="ELR5218524.1"/>
    <property type="molecule type" value="Genomic_DNA"/>
</dbReference>
<organism evidence="1">
    <name type="scientific">Providencia rettgeri</name>
    <dbReference type="NCBI Taxonomy" id="587"/>
    <lineage>
        <taxon>Bacteria</taxon>
        <taxon>Pseudomonadati</taxon>
        <taxon>Pseudomonadota</taxon>
        <taxon>Gammaproteobacteria</taxon>
        <taxon>Enterobacterales</taxon>
        <taxon>Morganellaceae</taxon>
        <taxon>Providencia</taxon>
    </lineage>
</organism>
<dbReference type="EMBL" id="ABEXCJ050000006">
    <property type="protein sequence ID" value="EMR4590711.1"/>
    <property type="molecule type" value="Genomic_DNA"/>
</dbReference>
<name>A0AAD2ZJ79_PRORE</name>
<dbReference type="AlphaFoldDB" id="A0AAD2ZJ79"/>
<comment type="caution">
    <text evidence="1">The sequence shown here is derived from an EMBL/GenBank/DDBJ whole genome shotgun (WGS) entry which is preliminary data.</text>
</comment>
<reference evidence="1" key="1">
    <citation type="submission" date="2023-10" db="EMBL/GenBank/DDBJ databases">
        <authorList>
            <consortium name="Clinical and Environmental Microbiology Branch: Whole genome sequencing antimicrobial resistance pathogens in the healthcare setting"/>
        </authorList>
    </citation>
    <scope>NUCLEOTIDE SEQUENCE</scope>
    <source>
        <strain evidence="1">2020QW-00022</strain>
    </source>
</reference>
<accession>A0AAD2ZJ79</accession>
<evidence type="ECO:0000313" key="1">
    <source>
        <dbReference type="EMBL" id="ELR5218524.1"/>
    </source>
</evidence>
<evidence type="ECO:0000313" key="2">
    <source>
        <dbReference type="EMBL" id="EMR4590711.1"/>
    </source>
</evidence>
<sequence length="143" mass="16908">MSISKEQWEKIEGDLKDYFASVDFQYKGIEISVRRVSIGEGRTALAVFLDGEMRSGWGWPNSDVFNPLVECFWSKRQKSYYSPTKVKKLEKIYGKRRVKKEISNLHEKFTWYHPYFSKASVLVRQFKRIKELTLKVDNEGDLL</sequence>
<gene>
    <name evidence="2" type="ORF">M0K77_003054</name>
    <name evidence="1" type="ORF">M0K77_RS15270</name>
</gene>
<proteinExistence type="predicted"/>